<dbReference type="PANTHER" id="PTHR38041:SF1">
    <property type="entry name" value="CHORISMATE MUTASE"/>
    <property type="match status" value="1"/>
</dbReference>
<dbReference type="Proteomes" id="UP000296159">
    <property type="component" value="Unassembled WGS sequence"/>
</dbReference>
<proteinExistence type="predicted"/>
<dbReference type="NCBIfam" id="TIGR01803">
    <property type="entry name" value="CM-like"/>
    <property type="match status" value="1"/>
</dbReference>
<reference evidence="5 6" key="1">
    <citation type="submission" date="2018-04" db="EMBL/GenBank/DDBJ databases">
        <title>Brenneria corticis sp.nov.</title>
        <authorList>
            <person name="Li Y."/>
        </authorList>
    </citation>
    <scope>NUCLEOTIDE SEQUENCE [LARGE SCALE GENOMIC DNA]</scope>
    <source>
        <strain evidence="5 6">CFCC 11842</strain>
    </source>
</reference>
<dbReference type="PANTHER" id="PTHR38041">
    <property type="entry name" value="CHORISMATE MUTASE"/>
    <property type="match status" value="1"/>
</dbReference>
<feature type="binding site" evidence="3">
    <location>
        <position position="42"/>
    </location>
    <ligand>
        <name>substrate</name>
    </ligand>
</feature>
<dbReference type="InterPro" id="IPR036979">
    <property type="entry name" value="CM_dom_sf"/>
</dbReference>
<dbReference type="InterPro" id="IPR002701">
    <property type="entry name" value="CM_II_prokaryot"/>
</dbReference>
<sequence length="100" mass="11803">MLKPKDCRNLQDVREGIDTIDKQIFTLFLQRLDYVYSASRFKPDEASISAPDRVEAMLDERRRWAKEHHVDESFIASLFGNIIHQFISAQINFWRTNKSS</sequence>
<dbReference type="InterPro" id="IPR051331">
    <property type="entry name" value="Chorismate_mutase-related"/>
</dbReference>
<feature type="binding site" evidence="3">
    <location>
        <position position="14"/>
    </location>
    <ligand>
        <name>substrate</name>
    </ligand>
</feature>
<dbReference type="PROSITE" id="PS51168">
    <property type="entry name" value="CHORISMATE_MUT_2"/>
    <property type="match status" value="1"/>
</dbReference>
<name>A0A2U1TR54_9GAMM</name>
<accession>A0A2U1TR54</accession>
<protein>
    <recommendedName>
        <fullName evidence="1">chorismate mutase</fullName>
        <ecNumber evidence="1">5.4.99.5</ecNumber>
    </recommendedName>
</protein>
<dbReference type="SUPFAM" id="SSF48600">
    <property type="entry name" value="Chorismate mutase II"/>
    <property type="match status" value="1"/>
</dbReference>
<keyword evidence="5" id="KW-0670">Pyruvate</keyword>
<evidence type="ECO:0000313" key="5">
    <source>
        <dbReference type="EMBL" id="PWC11852.1"/>
    </source>
</evidence>
<evidence type="ECO:0000313" key="6">
    <source>
        <dbReference type="Proteomes" id="UP000296159"/>
    </source>
</evidence>
<gene>
    <name evidence="5" type="ORF">DDT56_18660</name>
</gene>
<dbReference type="GO" id="GO:0016835">
    <property type="term" value="F:carbon-oxygen lyase activity"/>
    <property type="evidence" value="ECO:0007669"/>
    <property type="project" value="InterPro"/>
</dbReference>
<dbReference type="Pfam" id="PF01817">
    <property type="entry name" value="CM_2"/>
    <property type="match status" value="1"/>
</dbReference>
<feature type="domain" description="Chorismate mutase" evidence="4">
    <location>
        <begin position="4"/>
        <end position="94"/>
    </location>
</feature>
<keyword evidence="6" id="KW-1185">Reference proteome</keyword>
<comment type="caution">
    <text evidence="5">The sequence shown here is derived from an EMBL/GenBank/DDBJ whole genome shotgun (WGS) entry which is preliminary data.</text>
</comment>
<dbReference type="AlphaFoldDB" id="A0A2U1TR54"/>
<dbReference type="GO" id="GO:0004106">
    <property type="term" value="F:chorismate mutase activity"/>
    <property type="evidence" value="ECO:0007669"/>
    <property type="project" value="UniProtKB-EC"/>
</dbReference>
<dbReference type="InterPro" id="IPR008241">
    <property type="entry name" value="Isochorismate_pyruvate-lyase"/>
</dbReference>
<dbReference type="GO" id="GO:0046417">
    <property type="term" value="P:chorismate metabolic process"/>
    <property type="evidence" value="ECO:0007669"/>
    <property type="project" value="InterPro"/>
</dbReference>
<organism evidence="5 6">
    <name type="scientific">Brenneria corticis</name>
    <dbReference type="NCBI Taxonomy" id="2173106"/>
    <lineage>
        <taxon>Bacteria</taxon>
        <taxon>Pseudomonadati</taxon>
        <taxon>Pseudomonadota</taxon>
        <taxon>Gammaproteobacteria</taxon>
        <taxon>Enterobacterales</taxon>
        <taxon>Pectobacteriaceae</taxon>
        <taxon>Brenneria</taxon>
    </lineage>
</organism>
<dbReference type="PIRSF" id="PIRSF029775">
    <property type="entry name" value="Isochor_pyr_lyas"/>
    <property type="match status" value="1"/>
</dbReference>
<dbReference type="EC" id="5.4.99.5" evidence="1"/>
<feature type="binding site" evidence="3">
    <location>
        <position position="90"/>
    </location>
    <ligand>
        <name>substrate</name>
    </ligand>
</feature>
<evidence type="ECO:0000256" key="2">
    <source>
        <dbReference type="ARBA" id="ARBA00023235"/>
    </source>
</evidence>
<dbReference type="InterPro" id="IPR036263">
    <property type="entry name" value="Chorismate_II_sf"/>
</dbReference>
<dbReference type="GO" id="GO:0009697">
    <property type="term" value="P:salicylic acid biosynthetic process"/>
    <property type="evidence" value="ECO:0007669"/>
    <property type="project" value="InterPro"/>
</dbReference>
<keyword evidence="5" id="KW-0456">Lyase</keyword>
<dbReference type="UniPathway" id="UPA00120">
    <property type="reaction ID" value="UER00203"/>
</dbReference>
<evidence type="ECO:0000259" key="4">
    <source>
        <dbReference type="PROSITE" id="PS51168"/>
    </source>
</evidence>
<evidence type="ECO:0000256" key="1">
    <source>
        <dbReference type="ARBA" id="ARBA00012404"/>
    </source>
</evidence>
<keyword evidence="2" id="KW-0413">Isomerase</keyword>
<dbReference type="SMART" id="SM00830">
    <property type="entry name" value="CM_2"/>
    <property type="match status" value="1"/>
</dbReference>
<dbReference type="EMBL" id="QDKH01000026">
    <property type="protein sequence ID" value="PWC11852.1"/>
    <property type="molecule type" value="Genomic_DNA"/>
</dbReference>
<feature type="binding site" evidence="3">
    <location>
        <position position="31"/>
    </location>
    <ligand>
        <name>substrate</name>
    </ligand>
</feature>
<dbReference type="NCBIfam" id="NF005475">
    <property type="entry name" value="PRK07075.1"/>
    <property type="match status" value="1"/>
</dbReference>
<evidence type="ECO:0000256" key="3">
    <source>
        <dbReference type="PIRSR" id="PIRSR029775-1"/>
    </source>
</evidence>
<dbReference type="RefSeq" id="WP_136167905.1">
    <property type="nucleotide sequence ID" value="NZ_KZ819089.1"/>
</dbReference>
<dbReference type="Gene3D" id="1.20.59.10">
    <property type="entry name" value="Chorismate mutase"/>
    <property type="match status" value="1"/>
</dbReference>